<dbReference type="PANTHER" id="PTHR16305">
    <property type="entry name" value="TESTICULAR SOLUBLE ADENYLYL CYCLASE"/>
    <property type="match status" value="1"/>
</dbReference>
<dbReference type="GO" id="GO:0004016">
    <property type="term" value="F:adenylate cyclase activity"/>
    <property type="evidence" value="ECO:0007669"/>
    <property type="project" value="TreeGrafter"/>
</dbReference>
<name>A0A158JEJ6_9BURK</name>
<accession>A0A158JEJ6</accession>
<comment type="caution">
    <text evidence="3">The sequence shown here is derived from an EMBL/GenBank/DDBJ whole genome shotgun (WGS) entry which is preliminary data.</text>
</comment>
<evidence type="ECO:0000256" key="2">
    <source>
        <dbReference type="ARBA" id="ARBA00022840"/>
    </source>
</evidence>
<dbReference type="OrthoDB" id="9758570at2"/>
<reference evidence="3" key="1">
    <citation type="submission" date="2016-01" db="EMBL/GenBank/DDBJ databases">
        <authorList>
            <person name="Peeters C."/>
        </authorList>
    </citation>
    <scope>NUCLEOTIDE SEQUENCE [LARGE SCALE GENOMIC DNA]</scope>
    <source>
        <strain evidence="3">LMG 22934</strain>
    </source>
</reference>
<keyword evidence="4" id="KW-1185">Reference proteome</keyword>
<evidence type="ECO:0000313" key="4">
    <source>
        <dbReference type="Proteomes" id="UP000054977"/>
    </source>
</evidence>
<gene>
    <name evidence="3" type="ORF">AWB65_06482</name>
</gene>
<dbReference type="AlphaFoldDB" id="A0A158JEJ6"/>
<keyword evidence="1" id="KW-0547">Nucleotide-binding</keyword>
<organism evidence="3 4">
    <name type="scientific">Caballeronia humi</name>
    <dbReference type="NCBI Taxonomy" id="326474"/>
    <lineage>
        <taxon>Bacteria</taxon>
        <taxon>Pseudomonadati</taxon>
        <taxon>Pseudomonadota</taxon>
        <taxon>Betaproteobacteria</taxon>
        <taxon>Burkholderiales</taxon>
        <taxon>Burkholderiaceae</taxon>
        <taxon>Caballeronia</taxon>
    </lineage>
</organism>
<dbReference type="GO" id="GO:0005737">
    <property type="term" value="C:cytoplasm"/>
    <property type="evidence" value="ECO:0007669"/>
    <property type="project" value="TreeGrafter"/>
</dbReference>
<keyword evidence="2" id="KW-0067">ATP-binding</keyword>
<evidence type="ECO:0000256" key="1">
    <source>
        <dbReference type="ARBA" id="ARBA00022741"/>
    </source>
</evidence>
<dbReference type="GO" id="GO:0005524">
    <property type="term" value="F:ATP binding"/>
    <property type="evidence" value="ECO:0007669"/>
    <property type="project" value="UniProtKB-KW"/>
</dbReference>
<sequence>MTFRPEFDPPWIGQPHVTTMVLGRLEQSDISALVETIAGNTMLPPEIVNEIVERTDGVPLFVEELTKAVVEAGFDGLEVASTLSRTPARTIPATLHASLMGRLNRLGVAKELAQIGAAIGREFTYELLAAVTSLSEPALRAGVNQLVASGLVFGRGMPPEASYLFRHALLQDAAYGTLLRGTRQQLHARIAEALEKRFPDRVIREPEVLGRHFSKRYGRIAPLLIGSRRERKAPKAQPIWKRSGIFPERSSQWGCFRRVPSVIGRNSPYKTRSGRR</sequence>
<dbReference type="Proteomes" id="UP000054977">
    <property type="component" value="Unassembled WGS sequence"/>
</dbReference>
<dbReference type="PANTHER" id="PTHR16305:SF28">
    <property type="entry name" value="GUANYLATE CYCLASE DOMAIN-CONTAINING PROTEIN"/>
    <property type="match status" value="1"/>
</dbReference>
<protein>
    <submittedName>
        <fullName evidence="3">Guanylate cyclase</fullName>
    </submittedName>
</protein>
<dbReference type="EMBL" id="FCNW02000085">
    <property type="protein sequence ID" value="SAL67257.1"/>
    <property type="molecule type" value="Genomic_DNA"/>
</dbReference>
<dbReference type="STRING" id="326474.AWB65_06482"/>
<proteinExistence type="predicted"/>
<evidence type="ECO:0000313" key="3">
    <source>
        <dbReference type="EMBL" id="SAL67257.1"/>
    </source>
</evidence>